<proteinExistence type="predicted"/>
<dbReference type="Pfam" id="PF01755">
    <property type="entry name" value="Glyco_transf_25"/>
    <property type="match status" value="1"/>
</dbReference>
<gene>
    <name evidence="2" type="ORF">HLH35_05765</name>
</gene>
<dbReference type="EMBL" id="JABEQE010000003">
    <property type="protein sequence ID" value="MBB2171632.1"/>
    <property type="molecule type" value="Genomic_DNA"/>
</dbReference>
<reference evidence="2 3" key="1">
    <citation type="submission" date="2020-04" db="EMBL/GenBank/DDBJ databases">
        <title>Description of novel Gluconacetobacter.</title>
        <authorList>
            <person name="Sombolestani A."/>
        </authorList>
    </citation>
    <scope>NUCLEOTIDE SEQUENCE [LARGE SCALE GENOMIC DNA]</scope>
    <source>
        <strain evidence="2 3">LMG 27724</strain>
    </source>
</reference>
<keyword evidence="3" id="KW-1185">Reference proteome</keyword>
<dbReference type="InterPro" id="IPR002654">
    <property type="entry name" value="Glyco_trans_25"/>
</dbReference>
<organism evidence="2 3">
    <name type="scientific">Gluconacetobacter asukensis</name>
    <dbReference type="NCBI Taxonomy" id="1017181"/>
    <lineage>
        <taxon>Bacteria</taxon>
        <taxon>Pseudomonadati</taxon>
        <taxon>Pseudomonadota</taxon>
        <taxon>Alphaproteobacteria</taxon>
        <taxon>Acetobacterales</taxon>
        <taxon>Acetobacteraceae</taxon>
        <taxon>Gluconacetobacter</taxon>
    </lineage>
</organism>
<protein>
    <submittedName>
        <fullName evidence="2">Glycosyl transferase</fullName>
    </submittedName>
</protein>
<dbReference type="GO" id="GO:0016740">
    <property type="term" value="F:transferase activity"/>
    <property type="evidence" value="ECO:0007669"/>
    <property type="project" value="UniProtKB-KW"/>
</dbReference>
<evidence type="ECO:0000313" key="2">
    <source>
        <dbReference type="EMBL" id="MBB2171632.1"/>
    </source>
</evidence>
<dbReference type="AlphaFoldDB" id="A0A7W4IZF2"/>
<dbReference type="Proteomes" id="UP000577891">
    <property type="component" value="Unassembled WGS sequence"/>
</dbReference>
<feature type="domain" description="Glycosyl transferase family 25" evidence="1">
    <location>
        <begin position="2"/>
        <end position="184"/>
    </location>
</feature>
<evidence type="ECO:0000313" key="3">
    <source>
        <dbReference type="Proteomes" id="UP000577891"/>
    </source>
</evidence>
<name>A0A7W4IZF2_9PROT</name>
<keyword evidence="2" id="KW-0808">Transferase</keyword>
<sequence>MNKFFISLERTPERTERFLQANAHIQGLVRSPGVDGASMDIEEMKERGFVRDSCAFTRGAIGSGLAHVALWGNVAKYGIPAHIFEDDAFLCRNFEEESNRIIASLPADWDIILWGNNSDTVLQFELLPGITQCVATFSQETVRRGISSFQQMDVTALPFKLDHTFGICGYAISPLGAEKMIKRILPMDTTHIAYPSLGGRVITTTSIDHLMNTVYPEMKAYTCFPPLCLTDNVAANSLNL</sequence>
<dbReference type="RefSeq" id="WP_182978218.1">
    <property type="nucleotide sequence ID" value="NZ_BAABGB010000027.1"/>
</dbReference>
<comment type="caution">
    <text evidence="2">The sequence shown here is derived from an EMBL/GenBank/DDBJ whole genome shotgun (WGS) entry which is preliminary data.</text>
</comment>
<accession>A0A7W4IZF2</accession>
<evidence type="ECO:0000259" key="1">
    <source>
        <dbReference type="Pfam" id="PF01755"/>
    </source>
</evidence>